<dbReference type="SUPFAM" id="SSF53098">
    <property type="entry name" value="Ribonuclease H-like"/>
    <property type="match status" value="1"/>
</dbReference>
<dbReference type="InParanoid" id="A0A2I4AUK0"/>
<keyword evidence="2" id="KW-1185">Reference proteome</keyword>
<dbReference type="OrthoDB" id="8046937at2759"/>
<protein>
    <submittedName>
        <fullName evidence="3">Uncharacterized protein LOC106514442</fullName>
    </submittedName>
</protein>
<dbReference type="STRING" id="52670.A0A2I4AUK0"/>
<dbReference type="GO" id="GO:0003676">
    <property type="term" value="F:nucleic acid binding"/>
    <property type="evidence" value="ECO:0007669"/>
    <property type="project" value="InterPro"/>
</dbReference>
<dbReference type="Pfam" id="PF18701">
    <property type="entry name" value="DUF5641"/>
    <property type="match status" value="1"/>
</dbReference>
<dbReference type="Proteomes" id="UP000192220">
    <property type="component" value="Unplaced"/>
</dbReference>
<evidence type="ECO:0000259" key="1">
    <source>
        <dbReference type="PROSITE" id="PS50994"/>
    </source>
</evidence>
<evidence type="ECO:0000313" key="2">
    <source>
        <dbReference type="Proteomes" id="UP000192220"/>
    </source>
</evidence>
<dbReference type="AlphaFoldDB" id="A0A2I4AUK0"/>
<gene>
    <name evidence="3" type="primary">LOC106514442</name>
</gene>
<name>A0A2I4AUK0_AUSLI</name>
<dbReference type="PROSITE" id="PS50994">
    <property type="entry name" value="INTEGRASE"/>
    <property type="match status" value="1"/>
</dbReference>
<evidence type="ECO:0000313" key="3">
    <source>
        <dbReference type="RefSeq" id="XP_013859164.1"/>
    </source>
</evidence>
<sequence>MPLERVCPDFPPFTNVGVDYFGPIEVKRGRAMVKRYGVIFTCMASRAVHLEVAHSLTTDSCINAIRCFVCRRGPVSQIRSDNGTNFVGAERELREALAAIDHAKIQQTLLANEIEWIFNTPAASHHGGVWERLIRMVRKVLFSVLHQQTLDDESLQTILCEVEAILNDRPITKVSDDVNDLEALTPNHILLLKGRPTLAPGIFQERDVYLRRRWRQVQYLSDLFWKRWTKEYLPLLQERQKWSKPRRNFTVDDIVVVVDHTAPRGSWILGRITNTYPDKNGLVRAVQLRTKTGLLERPISKIFLLQEAL</sequence>
<dbReference type="InterPro" id="IPR036397">
    <property type="entry name" value="RNaseH_sf"/>
</dbReference>
<dbReference type="GeneID" id="106514442"/>
<dbReference type="InterPro" id="IPR012337">
    <property type="entry name" value="RNaseH-like_sf"/>
</dbReference>
<dbReference type="RefSeq" id="XP_013859164.1">
    <property type="nucleotide sequence ID" value="XM_014003710.1"/>
</dbReference>
<reference evidence="3" key="1">
    <citation type="submission" date="2025-08" db="UniProtKB">
        <authorList>
            <consortium name="RefSeq"/>
        </authorList>
    </citation>
    <scope>IDENTIFICATION</scope>
</reference>
<organism evidence="2 3">
    <name type="scientific">Austrofundulus limnaeus</name>
    <name type="common">Annual killifish</name>
    <dbReference type="NCBI Taxonomy" id="52670"/>
    <lineage>
        <taxon>Eukaryota</taxon>
        <taxon>Metazoa</taxon>
        <taxon>Chordata</taxon>
        <taxon>Craniata</taxon>
        <taxon>Vertebrata</taxon>
        <taxon>Euteleostomi</taxon>
        <taxon>Actinopterygii</taxon>
        <taxon>Neopterygii</taxon>
        <taxon>Teleostei</taxon>
        <taxon>Neoteleostei</taxon>
        <taxon>Acanthomorphata</taxon>
        <taxon>Ovalentaria</taxon>
        <taxon>Atherinomorphae</taxon>
        <taxon>Cyprinodontiformes</taxon>
        <taxon>Rivulidae</taxon>
        <taxon>Austrofundulus</taxon>
    </lineage>
</organism>
<dbReference type="KEGG" id="alim:106514442"/>
<dbReference type="GO" id="GO:0015074">
    <property type="term" value="P:DNA integration"/>
    <property type="evidence" value="ECO:0007669"/>
    <property type="project" value="InterPro"/>
</dbReference>
<dbReference type="PANTHER" id="PTHR47331">
    <property type="entry name" value="PHD-TYPE DOMAIN-CONTAINING PROTEIN"/>
    <property type="match status" value="1"/>
</dbReference>
<accession>A0A2I4AUK0</accession>
<dbReference type="InterPro" id="IPR040676">
    <property type="entry name" value="DUF5641"/>
</dbReference>
<dbReference type="PANTHER" id="PTHR47331:SF1">
    <property type="entry name" value="GAG-LIKE PROTEIN"/>
    <property type="match status" value="1"/>
</dbReference>
<dbReference type="InterPro" id="IPR001584">
    <property type="entry name" value="Integrase_cat-core"/>
</dbReference>
<feature type="domain" description="Integrase catalytic" evidence="1">
    <location>
        <begin position="1"/>
        <end position="194"/>
    </location>
</feature>
<proteinExistence type="predicted"/>
<dbReference type="Gene3D" id="3.30.420.10">
    <property type="entry name" value="Ribonuclease H-like superfamily/Ribonuclease H"/>
    <property type="match status" value="1"/>
</dbReference>